<gene>
    <name evidence="2" type="ORF">M501DRAFT_1008959</name>
</gene>
<dbReference type="GO" id="GO:0030170">
    <property type="term" value="F:pyridoxal phosphate binding"/>
    <property type="evidence" value="ECO:0007669"/>
    <property type="project" value="InterPro"/>
</dbReference>
<evidence type="ECO:0000259" key="1">
    <source>
        <dbReference type="PROSITE" id="PS51340"/>
    </source>
</evidence>
<dbReference type="InterPro" id="IPR005302">
    <property type="entry name" value="MoCF_Sase_C"/>
</dbReference>
<dbReference type="PROSITE" id="PS51340">
    <property type="entry name" value="MOSC"/>
    <property type="match status" value="1"/>
</dbReference>
<dbReference type="SUPFAM" id="SSF50800">
    <property type="entry name" value="PK beta-barrel domain-like"/>
    <property type="match status" value="1"/>
</dbReference>
<dbReference type="Pfam" id="PF03473">
    <property type="entry name" value="MOSC"/>
    <property type="match status" value="1"/>
</dbReference>
<sequence>MKISELYTYPIKSLRGTRIDFTKATKHGFPYDRRFMLRKVLDPEASTPEAKYKNMHLVYFPEMMLFSTYLTFPVDDGSVQGHITVTYQPPDGECRILEIPLTPDEDNLEHAADVVMHKSSTKAYNMDSKFNEWFSSCFGYNVELIYLGKNLRDVLMTTSANARSGGSWLSAITNNIPFLGRTEEEKITFADCASYLVVSKTSLDDLSSRLEGDETVDMTKFRPNIVVEGAKSAWEEDMWAELRLGDVKIRLDQNCPRCASINIDYSTGKPANGESGVVLKRMQKDRRIDAGSKWSPVFGRYGFILQPDDGKVLSVGDEVTVTKRNTEYTKFDWPGLGGN</sequence>
<comment type="caution">
    <text evidence="2">The sequence shown here is derived from an EMBL/GenBank/DDBJ whole genome shotgun (WGS) entry which is preliminary data.</text>
</comment>
<proteinExistence type="predicted"/>
<organism evidence="2 3">
    <name type="scientific">Patellaria atrata CBS 101060</name>
    <dbReference type="NCBI Taxonomy" id="1346257"/>
    <lineage>
        <taxon>Eukaryota</taxon>
        <taxon>Fungi</taxon>
        <taxon>Dikarya</taxon>
        <taxon>Ascomycota</taxon>
        <taxon>Pezizomycotina</taxon>
        <taxon>Dothideomycetes</taxon>
        <taxon>Dothideomycetes incertae sedis</taxon>
        <taxon>Patellariales</taxon>
        <taxon>Patellariaceae</taxon>
        <taxon>Patellaria</taxon>
    </lineage>
</organism>
<dbReference type="Pfam" id="PF03476">
    <property type="entry name" value="MOSC_N"/>
    <property type="match status" value="1"/>
</dbReference>
<feature type="domain" description="MOSC" evidence="1">
    <location>
        <begin position="167"/>
        <end position="322"/>
    </location>
</feature>
<reference evidence="2" key="1">
    <citation type="journal article" date="2020" name="Stud. Mycol.">
        <title>101 Dothideomycetes genomes: a test case for predicting lifestyles and emergence of pathogens.</title>
        <authorList>
            <person name="Haridas S."/>
            <person name="Albert R."/>
            <person name="Binder M."/>
            <person name="Bloem J."/>
            <person name="Labutti K."/>
            <person name="Salamov A."/>
            <person name="Andreopoulos B."/>
            <person name="Baker S."/>
            <person name="Barry K."/>
            <person name="Bills G."/>
            <person name="Bluhm B."/>
            <person name="Cannon C."/>
            <person name="Castanera R."/>
            <person name="Culley D."/>
            <person name="Daum C."/>
            <person name="Ezra D."/>
            <person name="Gonzalez J."/>
            <person name="Henrissat B."/>
            <person name="Kuo A."/>
            <person name="Liang C."/>
            <person name="Lipzen A."/>
            <person name="Lutzoni F."/>
            <person name="Magnuson J."/>
            <person name="Mondo S."/>
            <person name="Nolan M."/>
            <person name="Ohm R."/>
            <person name="Pangilinan J."/>
            <person name="Park H.-J."/>
            <person name="Ramirez L."/>
            <person name="Alfaro M."/>
            <person name="Sun H."/>
            <person name="Tritt A."/>
            <person name="Yoshinaga Y."/>
            <person name="Zwiers L.-H."/>
            <person name="Turgeon B."/>
            <person name="Goodwin S."/>
            <person name="Spatafora J."/>
            <person name="Crous P."/>
            <person name="Grigoriev I."/>
        </authorList>
    </citation>
    <scope>NUCLEOTIDE SEQUENCE</scope>
    <source>
        <strain evidence="2">CBS 101060</strain>
    </source>
</reference>
<name>A0A9P4VJ64_9PEZI</name>
<keyword evidence="3" id="KW-1185">Reference proteome</keyword>
<dbReference type="PANTHER" id="PTHR14237">
    <property type="entry name" value="MOLYBDOPTERIN COFACTOR SULFURASE MOSC"/>
    <property type="match status" value="1"/>
</dbReference>
<dbReference type="SUPFAM" id="SSF141673">
    <property type="entry name" value="MOSC N-terminal domain-like"/>
    <property type="match status" value="1"/>
</dbReference>
<protein>
    <submittedName>
        <fullName evidence="2">MOSC domain-containing protein</fullName>
    </submittedName>
</protein>
<dbReference type="GO" id="GO:0003824">
    <property type="term" value="F:catalytic activity"/>
    <property type="evidence" value="ECO:0007669"/>
    <property type="project" value="InterPro"/>
</dbReference>
<dbReference type="AlphaFoldDB" id="A0A9P4VJ64"/>
<dbReference type="InterPro" id="IPR011037">
    <property type="entry name" value="Pyrv_Knase-like_insert_dom_sf"/>
</dbReference>
<dbReference type="PANTHER" id="PTHR14237:SF34">
    <property type="entry name" value="MOSC DOMAIN PROTEIN (AFU_ORTHOLOGUE AFUA_2G07820)"/>
    <property type="match status" value="1"/>
</dbReference>
<evidence type="ECO:0000313" key="3">
    <source>
        <dbReference type="Proteomes" id="UP000799429"/>
    </source>
</evidence>
<accession>A0A9P4VJ64</accession>
<dbReference type="InterPro" id="IPR005303">
    <property type="entry name" value="MOCOS_middle"/>
</dbReference>
<dbReference type="Proteomes" id="UP000799429">
    <property type="component" value="Unassembled WGS sequence"/>
</dbReference>
<evidence type="ECO:0000313" key="2">
    <source>
        <dbReference type="EMBL" id="KAF2834836.1"/>
    </source>
</evidence>
<dbReference type="GO" id="GO:0030151">
    <property type="term" value="F:molybdenum ion binding"/>
    <property type="evidence" value="ECO:0007669"/>
    <property type="project" value="InterPro"/>
</dbReference>
<dbReference type="OrthoDB" id="17255at2759"/>
<dbReference type="EMBL" id="MU006114">
    <property type="protein sequence ID" value="KAF2834836.1"/>
    <property type="molecule type" value="Genomic_DNA"/>
</dbReference>